<reference evidence="1" key="1">
    <citation type="submission" date="2022-12" db="EMBL/GenBank/DDBJ databases">
        <title>Genome Sequence of Lasiodiplodia mahajangana.</title>
        <authorList>
            <person name="Buettner E."/>
        </authorList>
    </citation>
    <scope>NUCLEOTIDE SEQUENCE</scope>
    <source>
        <strain evidence="1">VT137</strain>
    </source>
</reference>
<accession>A0ACC2J8M5</accession>
<organism evidence="1 2">
    <name type="scientific">Lasiodiplodia mahajangana</name>
    <dbReference type="NCBI Taxonomy" id="1108764"/>
    <lineage>
        <taxon>Eukaryota</taxon>
        <taxon>Fungi</taxon>
        <taxon>Dikarya</taxon>
        <taxon>Ascomycota</taxon>
        <taxon>Pezizomycotina</taxon>
        <taxon>Dothideomycetes</taxon>
        <taxon>Dothideomycetes incertae sedis</taxon>
        <taxon>Botryosphaeriales</taxon>
        <taxon>Botryosphaeriaceae</taxon>
        <taxon>Lasiodiplodia</taxon>
    </lineage>
</organism>
<dbReference type="EMBL" id="JAPUUL010003266">
    <property type="protein sequence ID" value="KAJ8123843.1"/>
    <property type="molecule type" value="Genomic_DNA"/>
</dbReference>
<protein>
    <submittedName>
        <fullName evidence="1">Uncharacterized protein</fullName>
    </submittedName>
</protein>
<sequence length="172" mass="18681">MTHDSDTDQGTITPVAPSFQGSSTGTSTRAGSIKSSISNEKESTVIEIVPQRATLPDQLGSDLSRKVRHKYASSYRKIFGVIFTINLIVFLVFLITTRGNPNSRDIGSAASANLLVCILFRQEEFVNLVYEIFVLAPHSWPLAIRKRLAKVFHYGGCHSGAGTAAVVCKPTP</sequence>
<keyword evidence="2" id="KW-1185">Reference proteome</keyword>
<dbReference type="Proteomes" id="UP001153332">
    <property type="component" value="Unassembled WGS sequence"/>
</dbReference>
<evidence type="ECO:0000313" key="2">
    <source>
        <dbReference type="Proteomes" id="UP001153332"/>
    </source>
</evidence>
<name>A0ACC2J8M5_9PEZI</name>
<evidence type="ECO:0000313" key="1">
    <source>
        <dbReference type="EMBL" id="KAJ8123843.1"/>
    </source>
</evidence>
<proteinExistence type="predicted"/>
<comment type="caution">
    <text evidence="1">The sequence shown here is derived from an EMBL/GenBank/DDBJ whole genome shotgun (WGS) entry which is preliminary data.</text>
</comment>
<gene>
    <name evidence="1" type="ORF">O1611_g9500</name>
</gene>